<keyword evidence="1" id="KW-1133">Transmembrane helix</keyword>
<gene>
    <name evidence="2" type="ORF">CLIB1423_15S00408</name>
</gene>
<dbReference type="AlphaFoldDB" id="A0A9P0W041"/>
<organism evidence="2 3">
    <name type="scientific">[Candida] railenensis</name>
    <dbReference type="NCBI Taxonomy" id="45579"/>
    <lineage>
        <taxon>Eukaryota</taxon>
        <taxon>Fungi</taxon>
        <taxon>Dikarya</taxon>
        <taxon>Ascomycota</taxon>
        <taxon>Saccharomycotina</taxon>
        <taxon>Pichiomycetes</taxon>
        <taxon>Debaryomycetaceae</taxon>
        <taxon>Kurtzmaniella</taxon>
    </lineage>
</organism>
<keyword evidence="1" id="KW-0472">Membrane</keyword>
<evidence type="ECO:0000313" key="3">
    <source>
        <dbReference type="Proteomes" id="UP000837801"/>
    </source>
</evidence>
<dbReference type="EMBL" id="CAKXYY010000015">
    <property type="protein sequence ID" value="CAH2354181.1"/>
    <property type="molecule type" value="Genomic_DNA"/>
</dbReference>
<evidence type="ECO:0000256" key="1">
    <source>
        <dbReference type="SAM" id="Phobius"/>
    </source>
</evidence>
<evidence type="ECO:0000313" key="2">
    <source>
        <dbReference type="EMBL" id="CAH2354181.1"/>
    </source>
</evidence>
<feature type="transmembrane region" description="Helical" evidence="1">
    <location>
        <begin position="31"/>
        <end position="51"/>
    </location>
</feature>
<dbReference type="PANTHER" id="PTHR38488">
    <property type="entry name" value="OXIDOREDUCTASE 9.5 KDA SUBUNIT, PUTATIVE (AFU_ORTHOLOGUE AFUA_5G08980)-RELATED"/>
    <property type="match status" value="1"/>
</dbReference>
<comment type="caution">
    <text evidence="2">The sequence shown here is derived from an EMBL/GenBank/DDBJ whole genome shotgun (WGS) entry which is preliminary data.</text>
</comment>
<dbReference type="OrthoDB" id="2093409at2759"/>
<proteinExistence type="predicted"/>
<dbReference type="CDD" id="cd22903">
    <property type="entry name" value="NI9M"/>
    <property type="match status" value="1"/>
</dbReference>
<accession>A0A9P0W041</accession>
<dbReference type="Proteomes" id="UP000837801">
    <property type="component" value="Unassembled WGS sequence"/>
</dbReference>
<dbReference type="InterPro" id="IPR039961">
    <property type="entry name" value="Nuo9.5"/>
</dbReference>
<sequence length="84" mass="9738">MTADKVWGDYPLYYKQPLRWIRYHAHTKPHFVASIGLGLSAPLLIVFVAPLRRKFLYADHEPIPQVYPLPTRARDANLSGYDDE</sequence>
<dbReference type="PANTHER" id="PTHR38488:SF1">
    <property type="entry name" value="OXIDOREDUCTASE 9.5 KDA SUBUNIT, PUTATIVE (AFU_ORTHOLOGUE AFUA_5G08980)-RELATED"/>
    <property type="match status" value="1"/>
</dbReference>
<keyword evidence="1" id="KW-0812">Transmembrane</keyword>
<reference evidence="2" key="1">
    <citation type="submission" date="2022-03" db="EMBL/GenBank/DDBJ databases">
        <authorList>
            <person name="Legras J.-L."/>
            <person name="Devillers H."/>
            <person name="Grondin C."/>
        </authorList>
    </citation>
    <scope>NUCLEOTIDE SEQUENCE</scope>
    <source>
        <strain evidence="2">CLIB 1423</strain>
    </source>
</reference>
<name>A0A9P0W041_9ASCO</name>
<protein>
    <submittedName>
        <fullName evidence="2">NADH-ubiquinone oxidoreductase 9.5 kDa subunit</fullName>
    </submittedName>
</protein>
<keyword evidence="3" id="KW-1185">Reference proteome</keyword>